<keyword evidence="3 9" id="KW-0507">mRNA processing</keyword>
<dbReference type="EC" id="3.1.3.16" evidence="9"/>
<comment type="catalytic activity">
    <reaction evidence="8 9">
        <text>O-phospho-L-threonyl-[protein] + H2O = L-threonyl-[protein] + phosphate</text>
        <dbReference type="Rhea" id="RHEA:47004"/>
        <dbReference type="Rhea" id="RHEA-COMP:11060"/>
        <dbReference type="Rhea" id="RHEA-COMP:11605"/>
        <dbReference type="ChEBI" id="CHEBI:15377"/>
        <dbReference type="ChEBI" id="CHEBI:30013"/>
        <dbReference type="ChEBI" id="CHEBI:43474"/>
        <dbReference type="ChEBI" id="CHEBI:61977"/>
        <dbReference type="EC" id="3.1.3.16"/>
    </reaction>
</comment>
<dbReference type="Proteomes" id="UP000013776">
    <property type="component" value="Unassembled WGS sequence"/>
</dbReference>
<name>R4XAN6_TAPDE</name>
<evidence type="ECO:0000256" key="8">
    <source>
        <dbReference type="ARBA" id="ARBA00048336"/>
    </source>
</evidence>
<evidence type="ECO:0000256" key="9">
    <source>
        <dbReference type="RuleBase" id="RU369031"/>
    </source>
</evidence>
<dbReference type="OrthoDB" id="57957at2759"/>
<evidence type="ECO:0000256" key="3">
    <source>
        <dbReference type="ARBA" id="ARBA00022664"/>
    </source>
</evidence>
<evidence type="ECO:0000256" key="6">
    <source>
        <dbReference type="ARBA" id="ARBA00023242"/>
    </source>
</evidence>
<evidence type="ECO:0000256" key="1">
    <source>
        <dbReference type="ARBA" id="ARBA00004123"/>
    </source>
</evidence>
<gene>
    <name evidence="10" type="ORF">TAPDE_003056</name>
</gene>
<dbReference type="AlphaFoldDB" id="R4XAN6"/>
<comment type="similarity">
    <text evidence="2 9">Belongs to the SSU72 phosphatase family.</text>
</comment>
<comment type="function">
    <text evidence="9">Component of the cleavage and polyadenylation factor (CPF) complex, which plays a key role in polyadenylation-dependent pre-mRNA 3'-end formation and cooperates with cleavage factors including the CFIA complex and NAB4/CFIB. SSU72 is required for 3'-end formation of snoRNAs.</text>
</comment>
<proteinExistence type="inferred from homology"/>
<dbReference type="FunFam" id="3.40.50.2300:FF:000039">
    <property type="entry name" value="RNA polymerase II subunit A C-terminal domain phosphatase"/>
    <property type="match status" value="1"/>
</dbReference>
<dbReference type="Pfam" id="PF04722">
    <property type="entry name" value="Ssu72"/>
    <property type="match status" value="1"/>
</dbReference>
<accession>R4XAN6</accession>
<keyword evidence="5 9" id="KW-0904">Protein phosphatase</keyword>
<dbReference type="InterPro" id="IPR006811">
    <property type="entry name" value="RNA_pol_II_suA"/>
</dbReference>
<comment type="function">
    <text evidence="9">Processively dephosphorylates Ser-5 of the heptad repeats YSPTSPS in the C-terminal domain of the largest RNA polymerase II subunit (RPB1).</text>
</comment>
<dbReference type="STRING" id="1097556.R4XAN6"/>
<comment type="subunit">
    <text evidence="9">Component of the cleavage and polyadenylation factor (CPF) complex.</text>
</comment>
<dbReference type="GO" id="GO:0031124">
    <property type="term" value="P:mRNA 3'-end processing"/>
    <property type="evidence" value="ECO:0007669"/>
    <property type="project" value="UniProtKB-ARBA"/>
</dbReference>
<evidence type="ECO:0000256" key="2">
    <source>
        <dbReference type="ARBA" id="ARBA00008978"/>
    </source>
</evidence>
<reference evidence="10 11" key="1">
    <citation type="journal article" date="2013" name="MBio">
        <title>Genome sequencing of the plant pathogen Taphrina deformans, the causal agent of peach leaf curl.</title>
        <authorList>
            <person name="Cisse O.H."/>
            <person name="Almeida J.M.G.C.F."/>
            <person name="Fonseca A."/>
            <person name="Kumar A.A."/>
            <person name="Salojaervi J."/>
            <person name="Overmyer K."/>
            <person name="Hauser P.M."/>
            <person name="Pagni M."/>
        </authorList>
    </citation>
    <scope>NUCLEOTIDE SEQUENCE [LARGE SCALE GENOMIC DNA]</scope>
    <source>
        <strain evidence="11">PYCC 5710 / ATCC 11124 / CBS 356.35 / IMI 108563 / JCM 9778 / NBRC 8474</strain>
    </source>
</reference>
<keyword evidence="6 9" id="KW-0539">Nucleus</keyword>
<evidence type="ECO:0000256" key="4">
    <source>
        <dbReference type="ARBA" id="ARBA00022801"/>
    </source>
</evidence>
<dbReference type="EMBL" id="CAHR02000108">
    <property type="protein sequence ID" value="CCG82904.1"/>
    <property type="molecule type" value="Genomic_DNA"/>
</dbReference>
<dbReference type="eggNOG" id="KOG2424">
    <property type="taxonomic scope" value="Eukaryota"/>
</dbReference>
<evidence type="ECO:0000313" key="10">
    <source>
        <dbReference type="EMBL" id="CCG82904.1"/>
    </source>
</evidence>
<evidence type="ECO:0000256" key="7">
    <source>
        <dbReference type="ARBA" id="ARBA00047761"/>
    </source>
</evidence>
<organism evidence="10 11">
    <name type="scientific">Taphrina deformans (strain PYCC 5710 / ATCC 11124 / CBS 356.35 / IMI 108563 / JCM 9778 / NBRC 8474)</name>
    <name type="common">Peach leaf curl fungus</name>
    <name type="synonym">Lalaria deformans</name>
    <dbReference type="NCBI Taxonomy" id="1097556"/>
    <lineage>
        <taxon>Eukaryota</taxon>
        <taxon>Fungi</taxon>
        <taxon>Dikarya</taxon>
        <taxon>Ascomycota</taxon>
        <taxon>Taphrinomycotina</taxon>
        <taxon>Taphrinomycetes</taxon>
        <taxon>Taphrinales</taxon>
        <taxon>Taphrinaceae</taxon>
        <taxon>Taphrina</taxon>
    </lineage>
</organism>
<dbReference type="Gene3D" id="3.40.50.2300">
    <property type="match status" value="2"/>
</dbReference>
<evidence type="ECO:0000313" key="11">
    <source>
        <dbReference type="Proteomes" id="UP000013776"/>
    </source>
</evidence>
<keyword evidence="11" id="KW-1185">Reference proteome</keyword>
<dbReference type="VEuPathDB" id="FungiDB:TAPDE_003056"/>
<evidence type="ECO:0000256" key="5">
    <source>
        <dbReference type="ARBA" id="ARBA00022912"/>
    </source>
</evidence>
<dbReference type="GO" id="GO:0008420">
    <property type="term" value="F:RNA polymerase II CTD heptapeptide repeat phosphatase activity"/>
    <property type="evidence" value="ECO:0007669"/>
    <property type="project" value="UniProtKB-ARBA"/>
</dbReference>
<dbReference type="GO" id="GO:0005847">
    <property type="term" value="C:mRNA cleavage and polyadenylation specificity factor complex"/>
    <property type="evidence" value="ECO:0007669"/>
    <property type="project" value="UniProtKB-ARBA"/>
</dbReference>
<comment type="catalytic activity">
    <reaction evidence="7 9">
        <text>O-phospho-L-seryl-[protein] + H2O = L-seryl-[protein] + phosphate</text>
        <dbReference type="Rhea" id="RHEA:20629"/>
        <dbReference type="Rhea" id="RHEA-COMP:9863"/>
        <dbReference type="Rhea" id="RHEA-COMP:11604"/>
        <dbReference type="ChEBI" id="CHEBI:15377"/>
        <dbReference type="ChEBI" id="CHEBI:29999"/>
        <dbReference type="ChEBI" id="CHEBI:43474"/>
        <dbReference type="ChEBI" id="CHEBI:83421"/>
        <dbReference type="EC" id="3.1.3.16"/>
    </reaction>
</comment>
<dbReference type="PANTHER" id="PTHR20383">
    <property type="entry name" value="RNA POLYMERASE II SUBUNIT A C-TERMINAL DOMAIN PHOSPHATASE"/>
    <property type="match status" value="1"/>
</dbReference>
<comment type="subcellular location">
    <subcellularLocation>
        <location evidence="1 9">Nucleus</location>
    </subcellularLocation>
</comment>
<sequence>MPLQIATVCASNNNRSMQAHKVLDEAGFAVSSYGTGSAVRLPGPSIDRPNNYSFGTPYNTIYEELKKQDTRLYTANGLLTMIDRNRKIKNAPERWQEGLKYFDIVITCEERCFDAVCEDLLNRSSTTAACRMVHVINVDIKDNAEEAAKGGQGILKLVQMMDKLGDTLDDQIIDVIADWQDQFPRLPVLHAVQFY</sequence>
<protein>
    <recommendedName>
        <fullName evidence="9">RNA polymerase II subunit A C-terminal domain phosphatase SSU72</fullName>
        <shortName evidence="9">CTD phosphatase SSU72</shortName>
        <ecNumber evidence="9">3.1.3.16</ecNumber>
    </recommendedName>
</protein>
<comment type="caution">
    <text evidence="10">The sequence shown here is derived from an EMBL/GenBank/DDBJ whole genome shotgun (WGS) entry which is preliminary data.</text>
</comment>
<keyword evidence="4 9" id="KW-0378">Hydrolase</keyword>